<dbReference type="EMBL" id="FNIE01000008">
    <property type="protein sequence ID" value="SDO19793.1"/>
    <property type="molecule type" value="Genomic_DNA"/>
</dbReference>
<dbReference type="OrthoDB" id="9777444at2"/>
<dbReference type="InterPro" id="IPR037291">
    <property type="entry name" value="DUF4139"/>
</dbReference>
<evidence type="ECO:0000313" key="6">
    <source>
        <dbReference type="Proteomes" id="UP000199341"/>
    </source>
</evidence>
<reference evidence="5 6" key="1">
    <citation type="submission" date="2016-10" db="EMBL/GenBank/DDBJ databases">
        <authorList>
            <person name="de Groot N.N."/>
        </authorList>
    </citation>
    <scope>NUCLEOTIDE SEQUENCE [LARGE SCALE GENOMIC DNA]</scope>
    <source>
        <strain evidence="5 6">CGMCC 4.2022</strain>
    </source>
</reference>
<keyword evidence="6" id="KW-1185">Reference proteome</keyword>
<dbReference type="Pfam" id="PF13600">
    <property type="entry name" value="DUF4140"/>
    <property type="match status" value="1"/>
</dbReference>
<dbReference type="InterPro" id="IPR011935">
    <property type="entry name" value="CHP02231"/>
</dbReference>
<evidence type="ECO:0000259" key="3">
    <source>
        <dbReference type="Pfam" id="PF13598"/>
    </source>
</evidence>
<accession>A0A1H0HL87</accession>
<evidence type="ECO:0000313" key="5">
    <source>
        <dbReference type="EMBL" id="SDO19793.1"/>
    </source>
</evidence>
<dbReference type="STRING" id="310781.SAMN05216259_10898"/>
<keyword evidence="1" id="KW-0175">Coiled coil</keyword>
<protein>
    <recommendedName>
        <fullName evidence="7">Mucoidy inhibitor MuiA family protein</fullName>
    </recommendedName>
</protein>
<feature type="compositionally biased region" description="Basic and acidic residues" evidence="2">
    <location>
        <begin position="1"/>
        <end position="14"/>
    </location>
</feature>
<dbReference type="NCBIfam" id="TIGR02231">
    <property type="entry name" value="mucoidy inhibitor MuiA family protein"/>
    <property type="match status" value="1"/>
</dbReference>
<feature type="region of interest" description="Disordered" evidence="2">
    <location>
        <begin position="86"/>
        <end position="111"/>
    </location>
</feature>
<sequence>MDRVVDGVEDRGADRTVTGPAGPGGPAAPAAEDALRLPITAVTCLEDRAQVERSGTVHLAAGVSRLRIGPVTPLAVDRSLRAEFTADPQAGQGGSPSEEGPISAGTAGVRAAAPRVLDTRVVRVHTPPPPGEPGRDASVLRREVHALERESQEVRQLQERLESALAVVEQARADVHRDIVQGAGAGDADPERWADRLDRVEQEAEARIGELHRQRRRLHDVEQELAEARAALAATENEPPLLTAHLEVVVEAGSAGAAHLKVAHLVPCAVWRPAYRATLAEDRGTVRVETDAFVWQRTGEDWDGVRLSLSTARPTLAASPPRLTEDVLTLRDRSAEERRTVEVDLREEEIATVGAESAPAATGTGALPGLADGGAVRVLAAPRPVAVPGDGRPHRVHLSAFTAACRAEWSSAPELSPLVVTTARFTNEAGHVLLAGPVDLLRGSGFRGRGELPFAGVGEEVRLAFGSEDDFRVVRHVEERRDTAGLAAINQRTVITREVRLFVSRLDAGPQAAGEREVVVRERIPVSEVSAVEVRLLPGACAPDPGAPDAEGIVRYDLRLAPGERREITLAYEITAAASVTGL</sequence>
<evidence type="ECO:0000256" key="2">
    <source>
        <dbReference type="SAM" id="MobiDB-lite"/>
    </source>
</evidence>
<dbReference type="InterPro" id="IPR025554">
    <property type="entry name" value="DUF4140"/>
</dbReference>
<gene>
    <name evidence="5" type="ORF">SAMN05216259_10898</name>
</gene>
<dbReference type="PANTHER" id="PTHR31005:SF8">
    <property type="entry name" value="DUF4139 DOMAIN-CONTAINING PROTEIN"/>
    <property type="match status" value="1"/>
</dbReference>
<dbReference type="RefSeq" id="WP_093785660.1">
    <property type="nucleotide sequence ID" value="NZ_FNIE01000008.1"/>
</dbReference>
<dbReference type="PANTHER" id="PTHR31005">
    <property type="entry name" value="DUF4139 DOMAIN-CONTAINING PROTEIN"/>
    <property type="match status" value="1"/>
</dbReference>
<dbReference type="Proteomes" id="UP000199341">
    <property type="component" value="Unassembled WGS sequence"/>
</dbReference>
<evidence type="ECO:0008006" key="7">
    <source>
        <dbReference type="Google" id="ProtNLM"/>
    </source>
</evidence>
<evidence type="ECO:0000259" key="4">
    <source>
        <dbReference type="Pfam" id="PF13600"/>
    </source>
</evidence>
<evidence type="ECO:0000256" key="1">
    <source>
        <dbReference type="SAM" id="Coils"/>
    </source>
</evidence>
<feature type="coiled-coil region" evidence="1">
    <location>
        <begin position="137"/>
        <end position="238"/>
    </location>
</feature>
<dbReference type="AlphaFoldDB" id="A0A1H0HL87"/>
<feature type="domain" description="DUF4139" evidence="3">
    <location>
        <begin position="260"/>
        <end position="576"/>
    </location>
</feature>
<dbReference type="Pfam" id="PF13598">
    <property type="entry name" value="DUF4139"/>
    <property type="match status" value="1"/>
</dbReference>
<feature type="domain" description="DUF4140" evidence="4">
    <location>
        <begin position="42"/>
        <end position="85"/>
    </location>
</feature>
<name>A0A1H0HL87_9ACTN</name>
<feature type="region of interest" description="Disordered" evidence="2">
    <location>
        <begin position="1"/>
        <end position="32"/>
    </location>
</feature>
<organism evidence="5 6">
    <name type="scientific">Actinacidiphila guanduensis</name>
    <dbReference type="NCBI Taxonomy" id="310781"/>
    <lineage>
        <taxon>Bacteria</taxon>
        <taxon>Bacillati</taxon>
        <taxon>Actinomycetota</taxon>
        <taxon>Actinomycetes</taxon>
        <taxon>Kitasatosporales</taxon>
        <taxon>Streptomycetaceae</taxon>
        <taxon>Actinacidiphila</taxon>
    </lineage>
</organism>
<proteinExistence type="predicted"/>